<organism evidence="3 4">
    <name type="scientific">Enteractinococcus helveticum</name>
    <dbReference type="NCBI Taxonomy" id="1837282"/>
    <lineage>
        <taxon>Bacteria</taxon>
        <taxon>Bacillati</taxon>
        <taxon>Actinomycetota</taxon>
        <taxon>Actinomycetes</taxon>
        <taxon>Micrococcales</taxon>
        <taxon>Micrococcaceae</taxon>
    </lineage>
</organism>
<protein>
    <recommendedName>
        <fullName evidence="2">NAD-dependent epimerase/dehydratase domain-containing protein</fullName>
    </recommendedName>
</protein>
<dbReference type="OrthoDB" id="3338687at2"/>
<evidence type="ECO:0000256" key="1">
    <source>
        <dbReference type="SAM" id="Coils"/>
    </source>
</evidence>
<dbReference type="GO" id="GO:0005737">
    <property type="term" value="C:cytoplasm"/>
    <property type="evidence" value="ECO:0007669"/>
    <property type="project" value="TreeGrafter"/>
</dbReference>
<reference evidence="3 4" key="1">
    <citation type="submission" date="2016-04" db="EMBL/GenBank/DDBJ databases">
        <title>First whole genome shotgun sequence of the bacterium Enteractinococcus sp. strain UASWS1574.</title>
        <authorList>
            <person name="Crovadore J."/>
            <person name="Chablais R."/>
            <person name="Lefort F."/>
        </authorList>
    </citation>
    <scope>NUCLEOTIDE SEQUENCE [LARGE SCALE GENOMIC DNA]</scope>
    <source>
        <strain evidence="3 4">UASWS1574</strain>
    </source>
</reference>
<dbReference type="STRING" id="1837282.A6F49_02705"/>
<evidence type="ECO:0000313" key="3">
    <source>
        <dbReference type="EMBL" id="OAV51036.1"/>
    </source>
</evidence>
<dbReference type="RefSeq" id="WP_043055870.1">
    <property type="nucleotide sequence ID" value="NZ_LXEY01000118.1"/>
</dbReference>
<accession>A0A1B7LUI2</accession>
<proteinExistence type="predicted"/>
<dbReference type="InterPro" id="IPR036291">
    <property type="entry name" value="NAD(P)-bd_dom_sf"/>
</dbReference>
<dbReference type="InterPro" id="IPR051783">
    <property type="entry name" value="NAD(P)-dependent_oxidoreduct"/>
</dbReference>
<dbReference type="SUPFAM" id="SSF51735">
    <property type="entry name" value="NAD(P)-binding Rossmann-fold domains"/>
    <property type="match status" value="1"/>
</dbReference>
<keyword evidence="1" id="KW-0175">Coiled coil</keyword>
<feature type="coiled-coil region" evidence="1">
    <location>
        <begin position="492"/>
        <end position="519"/>
    </location>
</feature>
<evidence type="ECO:0000313" key="4">
    <source>
        <dbReference type="Proteomes" id="UP000078292"/>
    </source>
</evidence>
<gene>
    <name evidence="3" type="ORF">A6F49_02705</name>
</gene>
<dbReference type="PANTHER" id="PTHR48079">
    <property type="entry name" value="PROTEIN YEEZ"/>
    <property type="match status" value="1"/>
</dbReference>
<dbReference type="AlphaFoldDB" id="A0A1B7LUI2"/>
<dbReference type="InterPro" id="IPR001509">
    <property type="entry name" value="Epimerase_deHydtase"/>
</dbReference>
<dbReference type="EMBL" id="LXEY01000118">
    <property type="protein sequence ID" value="OAV51036.1"/>
    <property type="molecule type" value="Genomic_DNA"/>
</dbReference>
<dbReference type="PANTHER" id="PTHR48079:SF6">
    <property type="entry name" value="NAD(P)-BINDING DOMAIN-CONTAINING PROTEIN-RELATED"/>
    <property type="match status" value="1"/>
</dbReference>
<dbReference type="Proteomes" id="UP000078292">
    <property type="component" value="Unassembled WGS sequence"/>
</dbReference>
<name>A0A1B7LUI2_9MICC</name>
<sequence>MRIAVVGATGNAGTAVLRELARQDSVDSILGIARRLPEQALEPYNHAEWRSIDVQFEDSRGELITALTDYDAVIHLAWLIQPNKERELLRRVNVDGTRHVLEAAAAAGVKHIVVASSVGAYSGVTDNQLRDESWPTVGIASSHYSVDKAAQERVMDEFQVKHPDVTVARLRPALKFQGSAGSEIQRYFLGEWVPVQLLRAGRPPIIPFPKEARAQAVHTDDVAHAYVLAALTGAEGAFNICADDILTPQIIGGVLTANPKYGRVLPIPTKALRPLVKAAHRSGLLAADEGWLDMAVHSPLMDTTRAKQELGWEPSMTAAQALEEVIEGMAAGEGRRSAPMRPREQRSVAPLTLPSKGHRLPDDIDAMALRQYMADHLAGATAGRSRMARLAQAFVNTPMYGEIAMVADEVRLEHKYLQKLMNRQGFPRPGISAPALWVGERVARVKSYFPKELKNVPSVLVLETELMLSAVTGKLHGWKTLLNNADALGVPASVFEQLIEDTERQYARLQKAHKYARQRAFKKSYETGGDHPLDRG</sequence>
<dbReference type="Gene3D" id="3.40.50.720">
    <property type="entry name" value="NAD(P)-binding Rossmann-like Domain"/>
    <property type="match status" value="1"/>
</dbReference>
<comment type="caution">
    <text evidence="3">The sequence shown here is derived from an EMBL/GenBank/DDBJ whole genome shotgun (WGS) entry which is preliminary data.</text>
</comment>
<dbReference type="Pfam" id="PF01370">
    <property type="entry name" value="Epimerase"/>
    <property type="match status" value="1"/>
</dbReference>
<keyword evidence="4" id="KW-1185">Reference proteome</keyword>
<dbReference type="GO" id="GO:0004029">
    <property type="term" value="F:aldehyde dehydrogenase (NAD+) activity"/>
    <property type="evidence" value="ECO:0007669"/>
    <property type="project" value="TreeGrafter"/>
</dbReference>
<feature type="domain" description="NAD-dependent epimerase/dehydratase" evidence="2">
    <location>
        <begin position="3"/>
        <end position="241"/>
    </location>
</feature>
<evidence type="ECO:0000259" key="2">
    <source>
        <dbReference type="Pfam" id="PF01370"/>
    </source>
</evidence>